<protein>
    <submittedName>
        <fullName evidence="1">Uncharacterized protein</fullName>
    </submittedName>
</protein>
<proteinExistence type="predicted"/>
<dbReference type="Proteomes" id="UP000827872">
    <property type="component" value="Linkage Group LG06"/>
</dbReference>
<reference evidence="1" key="1">
    <citation type="submission" date="2021-08" db="EMBL/GenBank/DDBJ databases">
        <title>The first chromosome-level gecko genome reveals the dynamic sex chromosomes of Neotropical dwarf geckos (Sphaerodactylidae: Sphaerodactylus).</title>
        <authorList>
            <person name="Pinto B.J."/>
            <person name="Keating S.E."/>
            <person name="Gamble T."/>
        </authorList>
    </citation>
    <scope>NUCLEOTIDE SEQUENCE</scope>
    <source>
        <strain evidence="1">TG3544</strain>
    </source>
</reference>
<dbReference type="EMBL" id="CM037619">
    <property type="protein sequence ID" value="KAH8006342.1"/>
    <property type="molecule type" value="Genomic_DNA"/>
</dbReference>
<accession>A0ACB8FM25</accession>
<sequence>MGGTTTTLSLPIHIPRKHDCPTQVTVGTALHQFQTTQERISKKENEKMGKLGYFGLFLLGCLVFGSSGVPVEDNGIHQASKKYSRFHALRQVREFAGYVARNSLGLIQPARSVALFDHFESLDGFYFLRRNPGNEAVRVQKVAPRSLKQQPLEVPPRSAESWPRLSSPQRKSNLGPSWAALSSAHLLLAVEKVARFRLGRGLERVTKRDQILLAPPIQW</sequence>
<name>A0ACB8FM25_9SAUR</name>
<evidence type="ECO:0000313" key="1">
    <source>
        <dbReference type="EMBL" id="KAH8006342.1"/>
    </source>
</evidence>
<evidence type="ECO:0000313" key="2">
    <source>
        <dbReference type="Proteomes" id="UP000827872"/>
    </source>
</evidence>
<keyword evidence="2" id="KW-1185">Reference proteome</keyword>
<comment type="caution">
    <text evidence="1">The sequence shown here is derived from an EMBL/GenBank/DDBJ whole genome shotgun (WGS) entry which is preliminary data.</text>
</comment>
<gene>
    <name evidence="1" type="ORF">K3G42_002537</name>
</gene>
<organism evidence="1 2">
    <name type="scientific">Sphaerodactylus townsendi</name>
    <dbReference type="NCBI Taxonomy" id="933632"/>
    <lineage>
        <taxon>Eukaryota</taxon>
        <taxon>Metazoa</taxon>
        <taxon>Chordata</taxon>
        <taxon>Craniata</taxon>
        <taxon>Vertebrata</taxon>
        <taxon>Euteleostomi</taxon>
        <taxon>Lepidosauria</taxon>
        <taxon>Squamata</taxon>
        <taxon>Bifurcata</taxon>
        <taxon>Gekkota</taxon>
        <taxon>Sphaerodactylidae</taxon>
        <taxon>Sphaerodactylus</taxon>
    </lineage>
</organism>